<gene>
    <name evidence="1" type="ORF">A2419_01575</name>
</gene>
<evidence type="ECO:0008006" key="3">
    <source>
        <dbReference type="Google" id="ProtNLM"/>
    </source>
</evidence>
<name>A0A1F4Y2G6_9BACT</name>
<protein>
    <recommendedName>
        <fullName evidence="3">HIT domain-containing protein</fullName>
    </recommendedName>
</protein>
<dbReference type="EMBL" id="MEXB01000012">
    <property type="protein sequence ID" value="OGC88139.1"/>
    <property type="molecule type" value="Genomic_DNA"/>
</dbReference>
<evidence type="ECO:0000313" key="1">
    <source>
        <dbReference type="EMBL" id="OGC88139.1"/>
    </source>
</evidence>
<accession>A0A1F4Y2G6</accession>
<evidence type="ECO:0000313" key="2">
    <source>
        <dbReference type="Proteomes" id="UP000176568"/>
    </source>
</evidence>
<reference evidence="1 2" key="1">
    <citation type="journal article" date="2016" name="Nat. Commun.">
        <title>Thousands of microbial genomes shed light on interconnected biogeochemical processes in an aquifer system.</title>
        <authorList>
            <person name="Anantharaman K."/>
            <person name="Brown C.T."/>
            <person name="Hug L.A."/>
            <person name="Sharon I."/>
            <person name="Castelle C.J."/>
            <person name="Probst A.J."/>
            <person name="Thomas B.C."/>
            <person name="Singh A."/>
            <person name="Wilkins M.J."/>
            <person name="Karaoz U."/>
            <person name="Brodie E.L."/>
            <person name="Williams K.H."/>
            <person name="Hubbard S.S."/>
            <person name="Banfield J.F."/>
        </authorList>
    </citation>
    <scope>NUCLEOTIDE SEQUENCE [LARGE SCALE GENOMIC DNA]</scope>
</reference>
<organism evidence="1 2">
    <name type="scientific">Candidatus Adlerbacteria bacterium RIFOXYC1_FULL_48_26</name>
    <dbReference type="NCBI Taxonomy" id="1797247"/>
    <lineage>
        <taxon>Bacteria</taxon>
        <taxon>Candidatus Adleribacteriota</taxon>
    </lineage>
</organism>
<dbReference type="AlphaFoldDB" id="A0A1F4Y2G6"/>
<dbReference type="Proteomes" id="UP000176568">
    <property type="component" value="Unassembled WGS sequence"/>
</dbReference>
<comment type="caution">
    <text evidence="1">The sequence shown here is derived from an EMBL/GenBank/DDBJ whole genome shotgun (WGS) entry which is preliminary data.</text>
</comment>
<proteinExistence type="predicted"/>
<dbReference type="STRING" id="1797247.A2419_01575"/>
<sequence length="115" mass="13656">MSTPTLRTEETEARYQKLKEDGILEQSCALCRVEPKHLFTYWKIIPNEFPYDKIAKVHDMAVTLRHTAELNEEERAEFEVIKSSYINDNYRYLLEATTRTKSIPAHFHIHMIEIK</sequence>